<dbReference type="AlphaFoldDB" id="A0A9X0QC48"/>
<name>A0A9X0QC48_9BACT</name>
<evidence type="ECO:0000313" key="5">
    <source>
        <dbReference type="EMBL" id="MBB5327545.1"/>
    </source>
</evidence>
<dbReference type="GO" id="GO:0004252">
    <property type="term" value="F:serine-type endopeptidase activity"/>
    <property type="evidence" value="ECO:0007669"/>
    <property type="project" value="InterPro"/>
</dbReference>
<dbReference type="RefSeq" id="WP_183974305.1">
    <property type="nucleotide sequence ID" value="NZ_JACHEB010000002.1"/>
</dbReference>
<comment type="caution">
    <text evidence="5">The sequence shown here is derived from an EMBL/GenBank/DDBJ whole genome shotgun (WGS) entry which is preliminary data.</text>
</comment>
<organism evidence="5 6">
    <name type="scientific">Tunturiibacter gelidiferens</name>
    <dbReference type="NCBI Taxonomy" id="3069689"/>
    <lineage>
        <taxon>Bacteria</taxon>
        <taxon>Pseudomonadati</taxon>
        <taxon>Acidobacteriota</taxon>
        <taxon>Terriglobia</taxon>
        <taxon>Terriglobales</taxon>
        <taxon>Acidobacteriaceae</taxon>
        <taxon>Tunturiibacter</taxon>
    </lineage>
</organism>
<sequence>MSVLVWRGRFLEFISTYMEFAMTRLCLLPGLLLLTSLNGFASGPGDRVATDPKSVVSAENVATSAPMPVAELLQTVRIGGATWSPDGKQIGYISNSSGRLNLWVMQADGTGARQLLKSNDRQASPSFTQDGKEIVYQQDKGGDELYDLYAVSVEGGEPKNLTNTDKTSESRPLFSKDGKWLAFDSKEKVEPSTNIAIMEWPAGTARLLTHEKDPKASWDAADWSSDGRYLYAVREVGTDDADVYRLDVKSGTAENLTAHTGNVRMIASKVSPDGKTLLMTSNEKGGYQNVVLLDVASKKKRWVTDTQWEAQAGGFSPKGDTFTYILNSDGRATINFVDVKRLKASDRGIPAGLNTPGADPSAFREDGSYLFSHQDSTHAPNLYLLSTGSVVSQVTHNESQVLASAALPSSQLVTYKSFDGKMISAFVWVPFNVKRDGTAPLVVMPHGGPTGQTLDSFSPRAILLVSRGFVVIAPNVRGSTGYGMEFEKANYKDLGGADLKDEIAGVDFLKATGFIDTKKVGIWGGSYGGFMTLMAIGKNPDLWAAAVDEFGILNWYTMLEHSDARLQEYEKTLLGDPVKDKSAYEASSPLKYIRDEKAPLLVLQGERDIRVPKEEAEQVVEILKKEGRTVDAVYYPEEGHGFIKREHQVDELTRSVDWFEKYLKGETKTQ</sequence>
<evidence type="ECO:0000259" key="4">
    <source>
        <dbReference type="Pfam" id="PF02897"/>
    </source>
</evidence>
<dbReference type="Pfam" id="PF00326">
    <property type="entry name" value="Peptidase_S9"/>
    <property type="match status" value="1"/>
</dbReference>
<dbReference type="Gene3D" id="2.120.10.30">
    <property type="entry name" value="TolB, C-terminal domain"/>
    <property type="match status" value="2"/>
</dbReference>
<dbReference type="GO" id="GO:0006508">
    <property type="term" value="P:proteolysis"/>
    <property type="evidence" value="ECO:0007669"/>
    <property type="project" value="InterPro"/>
</dbReference>
<evidence type="ECO:0000259" key="3">
    <source>
        <dbReference type="Pfam" id="PF00326"/>
    </source>
</evidence>
<keyword evidence="5" id="KW-0645">Protease</keyword>
<protein>
    <submittedName>
        <fullName evidence="5">Dipeptidyl aminopeptidase/acylaminoacyl peptidase</fullName>
    </submittedName>
</protein>
<evidence type="ECO:0000256" key="1">
    <source>
        <dbReference type="ARBA" id="ARBA00022801"/>
    </source>
</evidence>
<dbReference type="Pfam" id="PF02897">
    <property type="entry name" value="Peptidase_S9_N"/>
    <property type="match status" value="1"/>
</dbReference>
<keyword evidence="6" id="KW-1185">Reference proteome</keyword>
<dbReference type="InterPro" id="IPR001375">
    <property type="entry name" value="Peptidase_S9_cat"/>
</dbReference>
<reference evidence="5 6" key="1">
    <citation type="submission" date="2020-08" db="EMBL/GenBank/DDBJ databases">
        <title>Genomic Encyclopedia of Type Strains, Phase IV (KMG-V): Genome sequencing to study the core and pangenomes of soil and plant-associated prokaryotes.</title>
        <authorList>
            <person name="Whitman W."/>
        </authorList>
    </citation>
    <scope>NUCLEOTIDE SEQUENCE [LARGE SCALE GENOMIC DNA]</scope>
    <source>
        <strain evidence="5 6">X5P2</strain>
    </source>
</reference>
<dbReference type="Pfam" id="PF07676">
    <property type="entry name" value="PD40"/>
    <property type="match status" value="1"/>
</dbReference>
<dbReference type="InterPro" id="IPR011659">
    <property type="entry name" value="WD40"/>
</dbReference>
<dbReference type="EMBL" id="JACHEB010000002">
    <property type="protein sequence ID" value="MBB5327545.1"/>
    <property type="molecule type" value="Genomic_DNA"/>
</dbReference>
<accession>A0A9X0QC48</accession>
<dbReference type="InterPro" id="IPR023302">
    <property type="entry name" value="Pept_S9A_N"/>
</dbReference>
<gene>
    <name evidence="5" type="ORF">HDF14_001150</name>
</gene>
<dbReference type="SUPFAM" id="SSF69304">
    <property type="entry name" value="Tricorn protease N-terminal domain"/>
    <property type="match status" value="1"/>
</dbReference>
<dbReference type="SUPFAM" id="SSF53474">
    <property type="entry name" value="alpha/beta-Hydrolases"/>
    <property type="match status" value="1"/>
</dbReference>
<dbReference type="InterPro" id="IPR011042">
    <property type="entry name" value="6-blade_b-propeller_TolB-like"/>
</dbReference>
<proteinExistence type="predicted"/>
<keyword evidence="2" id="KW-0720">Serine protease</keyword>
<evidence type="ECO:0000256" key="2">
    <source>
        <dbReference type="ARBA" id="ARBA00022825"/>
    </source>
</evidence>
<dbReference type="PANTHER" id="PTHR42776">
    <property type="entry name" value="SERINE PEPTIDASE S9 FAMILY MEMBER"/>
    <property type="match status" value="1"/>
</dbReference>
<dbReference type="Gene3D" id="3.40.50.1820">
    <property type="entry name" value="alpha/beta hydrolase"/>
    <property type="match status" value="1"/>
</dbReference>
<dbReference type="Proteomes" id="UP000535182">
    <property type="component" value="Unassembled WGS sequence"/>
</dbReference>
<dbReference type="GO" id="GO:0004177">
    <property type="term" value="F:aminopeptidase activity"/>
    <property type="evidence" value="ECO:0007669"/>
    <property type="project" value="UniProtKB-KW"/>
</dbReference>
<dbReference type="InterPro" id="IPR029058">
    <property type="entry name" value="AB_hydrolase_fold"/>
</dbReference>
<feature type="domain" description="Peptidase S9A N-terminal" evidence="4">
    <location>
        <begin position="126"/>
        <end position="303"/>
    </location>
</feature>
<evidence type="ECO:0000313" key="6">
    <source>
        <dbReference type="Proteomes" id="UP000535182"/>
    </source>
</evidence>
<dbReference type="PANTHER" id="PTHR42776:SF27">
    <property type="entry name" value="DIPEPTIDYL PEPTIDASE FAMILY MEMBER 6"/>
    <property type="match status" value="1"/>
</dbReference>
<feature type="domain" description="Peptidase S9 prolyl oligopeptidase catalytic" evidence="3">
    <location>
        <begin position="456"/>
        <end position="665"/>
    </location>
</feature>
<keyword evidence="1" id="KW-0378">Hydrolase</keyword>
<keyword evidence="5" id="KW-0031">Aminopeptidase</keyword>